<feature type="region of interest" description="Disordered" evidence="1">
    <location>
        <begin position="29"/>
        <end position="116"/>
    </location>
</feature>
<dbReference type="Proteomes" id="UP000078597">
    <property type="component" value="Unassembled WGS sequence"/>
</dbReference>
<accession>A0A1A8XA90</accession>
<feature type="compositionally biased region" description="Basic and acidic residues" evidence="1">
    <location>
        <begin position="94"/>
        <end position="104"/>
    </location>
</feature>
<feature type="compositionally biased region" description="Polar residues" evidence="1">
    <location>
        <begin position="105"/>
        <end position="116"/>
    </location>
</feature>
<dbReference type="AlphaFoldDB" id="A0A1A8XA90"/>
<evidence type="ECO:0000313" key="3">
    <source>
        <dbReference type="Proteomes" id="UP000078597"/>
    </source>
</evidence>
<feature type="non-terminal residue" evidence="2">
    <location>
        <position position="1"/>
    </location>
</feature>
<organism evidence="2 3">
    <name type="scientific">Plasmodium malariae</name>
    <dbReference type="NCBI Taxonomy" id="5858"/>
    <lineage>
        <taxon>Eukaryota</taxon>
        <taxon>Sar</taxon>
        <taxon>Alveolata</taxon>
        <taxon>Apicomplexa</taxon>
        <taxon>Aconoidasida</taxon>
        <taxon>Haemosporida</taxon>
        <taxon>Plasmodiidae</taxon>
        <taxon>Plasmodium</taxon>
        <taxon>Plasmodium (Plasmodium)</taxon>
    </lineage>
</organism>
<feature type="non-terminal residue" evidence="2">
    <location>
        <position position="374"/>
    </location>
</feature>
<protein>
    <submittedName>
        <fullName evidence="2">STP1 protein</fullName>
    </submittedName>
</protein>
<evidence type="ECO:0000256" key="1">
    <source>
        <dbReference type="SAM" id="MobiDB-lite"/>
    </source>
</evidence>
<gene>
    <name evidence="2" type="ORF">PMALA_078100</name>
</gene>
<dbReference type="EMBL" id="FLQW01006613">
    <property type="protein sequence ID" value="SBT00740.1"/>
    <property type="molecule type" value="Genomic_DNA"/>
</dbReference>
<reference evidence="3" key="1">
    <citation type="submission" date="2016-05" db="EMBL/GenBank/DDBJ databases">
        <authorList>
            <person name="Naeem Raeece"/>
        </authorList>
    </citation>
    <scope>NUCLEOTIDE SEQUENCE [LARGE SCALE GENOMIC DNA]</scope>
</reference>
<proteinExistence type="predicted"/>
<sequence length="374" mass="43417">KKGLTSKSCIFKNTSSQFPEKTCNILNPKTFNKPPQCLLPEPVIPSQPPLKEKDLSPPNVYHIKSEDLPATQEQSTFQGKLPTDRGSDNSPDIASDRSPNRESENPPQLQTAYEGNSETSLTNLTEDTQHGHHELTNVPVLSTPVEQTIQDSVYQPPVDQDSNTEGGIKTTSVVNEVSIPESFPSTPLDPKYVLMGKFKKKKNIRRQVKFLKILLPSNSVKKDIFLSNDHLDQPIHDDEEIIKKLKIHEHNTIKNTNMLKRKKDKSKTIIEVHMEVLEKFRNEQWELSKKEFLAMCLEVYTHEEYTSYPNFINDDQMENIKRSNDIEEQKILWNKWIERHRNLSEKLKKEDWFNNLKNEWKKDKAMVNEMEELN</sequence>
<evidence type="ECO:0000313" key="2">
    <source>
        <dbReference type="EMBL" id="SBT00740.1"/>
    </source>
</evidence>
<name>A0A1A8XA90_PLAMA</name>